<dbReference type="EMBL" id="JAUSTQ010000001">
    <property type="protein sequence ID" value="MDQ0158396.1"/>
    <property type="molecule type" value="Genomic_DNA"/>
</dbReference>
<dbReference type="RefSeq" id="WP_306974056.1">
    <property type="nucleotide sequence ID" value="NZ_JAUSTQ010000001.1"/>
</dbReference>
<accession>A0ABT9VBQ9</accession>
<dbReference type="PROSITE" id="PS51832">
    <property type="entry name" value="HD_GYP"/>
    <property type="match status" value="1"/>
</dbReference>
<dbReference type="PANTHER" id="PTHR43155">
    <property type="entry name" value="CYCLIC DI-GMP PHOSPHODIESTERASE PA4108-RELATED"/>
    <property type="match status" value="1"/>
</dbReference>
<reference evidence="2 3" key="1">
    <citation type="submission" date="2023-07" db="EMBL/GenBank/DDBJ databases">
        <title>Genomic Encyclopedia of Type Strains, Phase IV (KMG-IV): sequencing the most valuable type-strain genomes for metagenomic binning, comparative biology and taxonomic classification.</title>
        <authorList>
            <person name="Goeker M."/>
        </authorList>
    </citation>
    <scope>NUCLEOTIDE SEQUENCE [LARGE SCALE GENOMIC DNA]</scope>
    <source>
        <strain evidence="2 3">DSM 16460</strain>
    </source>
</reference>
<protein>
    <submittedName>
        <fullName evidence="2">HD-GYP domain-containing protein (C-di-GMP phosphodiesterase class II)</fullName>
    </submittedName>
</protein>
<evidence type="ECO:0000313" key="3">
    <source>
        <dbReference type="Proteomes" id="UP001224359"/>
    </source>
</evidence>
<dbReference type="InterPro" id="IPR003607">
    <property type="entry name" value="HD/PDEase_dom"/>
</dbReference>
<dbReference type="Pfam" id="PF13487">
    <property type="entry name" value="HD_5"/>
    <property type="match status" value="1"/>
</dbReference>
<dbReference type="InterPro" id="IPR037522">
    <property type="entry name" value="HD_GYP_dom"/>
</dbReference>
<gene>
    <name evidence="2" type="ORF">J2S77_000346</name>
</gene>
<proteinExistence type="predicted"/>
<sequence>MKVHPQQIVPGCLITKDVIGNTVTPIIPRNTVVEPIHIQVLEKFRISEIEVANKLVTGEEFEAEELTEEEEQSLQKLPFFEHFVDVVKQTRIIFENWDYRTPLDSKRIRELILPLTEQAEDKRDVILKLHHYNDPKLYMYYHMVAMAVISTYLAKRLGFDESERHSVALAAYLSDLGMLKSQKDVYLKERSIDYNEYEQIQKHPIESYRLLEKEPFNQDVKIAVLQHHERLDGSGYPLGVKMDKLHRFAKILAVADMFHAMTSERMYRQKQSPYKVIEEMRKDQLTQLDMEVLNELVRCIVNFGNGTEIKLSNNEYGTIVFTDERYPTRPLVRLRKNKEILNLIDEKDLYIEEIL</sequence>
<keyword evidence="3" id="KW-1185">Reference proteome</keyword>
<evidence type="ECO:0000259" key="1">
    <source>
        <dbReference type="PROSITE" id="PS51832"/>
    </source>
</evidence>
<dbReference type="Gene3D" id="1.10.3210.10">
    <property type="entry name" value="Hypothetical protein af1432"/>
    <property type="match status" value="1"/>
</dbReference>
<dbReference type="SUPFAM" id="SSF109604">
    <property type="entry name" value="HD-domain/PDEase-like"/>
    <property type="match status" value="1"/>
</dbReference>
<dbReference type="Proteomes" id="UP001224359">
    <property type="component" value="Unassembled WGS sequence"/>
</dbReference>
<organism evidence="2 3">
    <name type="scientific">Alkalibacillus salilacus</name>
    <dbReference type="NCBI Taxonomy" id="284582"/>
    <lineage>
        <taxon>Bacteria</taxon>
        <taxon>Bacillati</taxon>
        <taxon>Bacillota</taxon>
        <taxon>Bacilli</taxon>
        <taxon>Bacillales</taxon>
        <taxon>Bacillaceae</taxon>
        <taxon>Alkalibacillus</taxon>
    </lineage>
</organism>
<comment type="caution">
    <text evidence="2">The sequence shown here is derived from an EMBL/GenBank/DDBJ whole genome shotgun (WGS) entry which is preliminary data.</text>
</comment>
<dbReference type="CDD" id="cd00077">
    <property type="entry name" value="HDc"/>
    <property type="match status" value="1"/>
</dbReference>
<evidence type="ECO:0000313" key="2">
    <source>
        <dbReference type="EMBL" id="MDQ0158396.1"/>
    </source>
</evidence>
<name>A0ABT9VBQ9_9BACI</name>
<feature type="domain" description="HD-GYP" evidence="1">
    <location>
        <begin position="118"/>
        <end position="312"/>
    </location>
</feature>
<dbReference type="PANTHER" id="PTHR43155:SF2">
    <property type="entry name" value="CYCLIC DI-GMP PHOSPHODIESTERASE PA4108"/>
    <property type="match status" value="1"/>
</dbReference>